<feature type="transmembrane region" description="Helical" evidence="7">
    <location>
        <begin position="178"/>
        <end position="199"/>
    </location>
</feature>
<keyword evidence="9" id="KW-1185">Reference proteome</keyword>
<dbReference type="InterPro" id="IPR036259">
    <property type="entry name" value="MFS_trans_sf"/>
</dbReference>
<feature type="transmembrane region" description="Helical" evidence="7">
    <location>
        <begin position="307"/>
        <end position="330"/>
    </location>
</feature>
<protein>
    <submittedName>
        <fullName evidence="8">MFS transporter</fullName>
    </submittedName>
</protein>
<dbReference type="PANTHER" id="PTHR23519:SF1">
    <property type="entry name" value="AUTOPHAGY-RELATED PROTEIN 22"/>
    <property type="match status" value="1"/>
</dbReference>
<accession>A0A2W2BZD2</accession>
<feature type="transmembrane region" description="Helical" evidence="7">
    <location>
        <begin position="337"/>
        <end position="355"/>
    </location>
</feature>
<dbReference type="AlphaFoldDB" id="A0A2W2BZD2"/>
<keyword evidence="4 7" id="KW-1133">Transmembrane helix</keyword>
<feature type="transmembrane region" description="Helical" evidence="7">
    <location>
        <begin position="113"/>
        <end position="131"/>
    </location>
</feature>
<dbReference type="Pfam" id="PF11700">
    <property type="entry name" value="ATG22"/>
    <property type="match status" value="1"/>
</dbReference>
<evidence type="ECO:0000313" key="8">
    <source>
        <dbReference type="EMBL" id="PZF90990.1"/>
    </source>
</evidence>
<dbReference type="PANTHER" id="PTHR23519">
    <property type="entry name" value="AUTOPHAGY-RELATED PROTEIN 22"/>
    <property type="match status" value="1"/>
</dbReference>
<dbReference type="GO" id="GO:0005886">
    <property type="term" value="C:plasma membrane"/>
    <property type="evidence" value="ECO:0007669"/>
    <property type="project" value="UniProtKB-SubCell"/>
</dbReference>
<feature type="transmembrane region" description="Helical" evidence="7">
    <location>
        <begin position="270"/>
        <end position="295"/>
    </location>
</feature>
<dbReference type="SUPFAM" id="SSF103473">
    <property type="entry name" value="MFS general substrate transporter"/>
    <property type="match status" value="1"/>
</dbReference>
<dbReference type="Proteomes" id="UP000248627">
    <property type="component" value="Unassembled WGS sequence"/>
</dbReference>
<dbReference type="InterPro" id="IPR020846">
    <property type="entry name" value="MFS_dom"/>
</dbReference>
<evidence type="ECO:0000256" key="6">
    <source>
        <dbReference type="SAM" id="MobiDB-lite"/>
    </source>
</evidence>
<feature type="transmembrane region" description="Helical" evidence="7">
    <location>
        <begin position="137"/>
        <end position="157"/>
    </location>
</feature>
<feature type="compositionally biased region" description="Basic and acidic residues" evidence="6">
    <location>
        <begin position="9"/>
        <end position="20"/>
    </location>
</feature>
<dbReference type="InterPro" id="IPR050495">
    <property type="entry name" value="ATG22/LtaA_families"/>
</dbReference>
<feature type="region of interest" description="Disordered" evidence="6">
    <location>
        <begin position="1"/>
        <end position="20"/>
    </location>
</feature>
<feature type="transmembrane region" description="Helical" evidence="7">
    <location>
        <begin position="428"/>
        <end position="447"/>
    </location>
</feature>
<evidence type="ECO:0000256" key="2">
    <source>
        <dbReference type="ARBA" id="ARBA00022448"/>
    </source>
</evidence>
<name>A0A2W2BZD2_9ACTN</name>
<dbReference type="Gene3D" id="1.20.1250.20">
    <property type="entry name" value="MFS general substrate transporter like domains"/>
    <property type="match status" value="1"/>
</dbReference>
<evidence type="ECO:0000256" key="1">
    <source>
        <dbReference type="ARBA" id="ARBA00004651"/>
    </source>
</evidence>
<dbReference type="GO" id="GO:0022857">
    <property type="term" value="F:transmembrane transporter activity"/>
    <property type="evidence" value="ECO:0007669"/>
    <property type="project" value="InterPro"/>
</dbReference>
<comment type="subcellular location">
    <subcellularLocation>
        <location evidence="1">Cell membrane</location>
        <topology evidence="1">Multi-pass membrane protein</topology>
    </subcellularLocation>
</comment>
<evidence type="ECO:0000256" key="4">
    <source>
        <dbReference type="ARBA" id="ARBA00022989"/>
    </source>
</evidence>
<evidence type="ECO:0000256" key="7">
    <source>
        <dbReference type="SAM" id="Phobius"/>
    </source>
</evidence>
<gene>
    <name evidence="8" type="ORF">C1I93_22205</name>
</gene>
<feature type="transmembrane region" description="Helical" evidence="7">
    <location>
        <begin position="211"/>
        <end position="230"/>
    </location>
</feature>
<organism evidence="8 9">
    <name type="scientific">Micromonospora endophytica</name>
    <dbReference type="NCBI Taxonomy" id="515350"/>
    <lineage>
        <taxon>Bacteria</taxon>
        <taxon>Bacillati</taxon>
        <taxon>Actinomycetota</taxon>
        <taxon>Actinomycetes</taxon>
        <taxon>Micromonosporales</taxon>
        <taxon>Micromonosporaceae</taxon>
        <taxon>Micromonospora</taxon>
    </lineage>
</organism>
<keyword evidence="5 7" id="KW-0472">Membrane</keyword>
<dbReference type="PROSITE" id="PS50850">
    <property type="entry name" value="MFS"/>
    <property type="match status" value="1"/>
</dbReference>
<dbReference type="InterPro" id="IPR024671">
    <property type="entry name" value="Atg22-like"/>
</dbReference>
<keyword evidence="3 7" id="KW-0812">Transmembrane</keyword>
<dbReference type="OrthoDB" id="9768783at2"/>
<keyword evidence="2" id="KW-0813">Transport</keyword>
<feature type="transmembrane region" description="Helical" evidence="7">
    <location>
        <begin position="81"/>
        <end position="101"/>
    </location>
</feature>
<comment type="caution">
    <text evidence="8">The sequence shown here is derived from an EMBL/GenBank/DDBJ whole genome shotgun (WGS) entry which is preliminary data.</text>
</comment>
<sequence length="464" mass="49558">MAETVSPTARDDLPPPASTRRERTGWYVYDWANSAFQTTVITVFLGPFLTSVAKVAAGCAPGGDCDGYVYPLGIRVAPGSYFPYLISLSVLLTVFVLPVTGAIADRSMHKKRLLAGTAFTGAFATIAMIFVTGDRYLLGGALFLVANIAFGAAIVVYNSFLPQLGGPDERDGISSRGWALGYLGGGALLALNLVAVQSFDNGTAERTLDLARWSIVSAGLWWAVFTLVPLRWLREHPTAAALAAGGRGNVFTDGFRQLGRTLRQVKAYPLTLFFLLAFLVYNDGIQTVITLASQYGTEELRLEQSTLIVTILLVQFLAFGGALALGALAARIGAWKTVLLSLVLWIAVILGAFRLPAEAPVPFMILGAAIGLVLGGSQALSRSLFSQLIPAGKEGEYYGFYEISDKGTSWLGPLAFGLVFQLTNSYRVGLVSLLIFFVVGFALLLAVPMRRAIVAAGNTPPRVL</sequence>
<evidence type="ECO:0000313" key="9">
    <source>
        <dbReference type="Proteomes" id="UP000248627"/>
    </source>
</evidence>
<evidence type="ECO:0000256" key="5">
    <source>
        <dbReference type="ARBA" id="ARBA00023136"/>
    </source>
</evidence>
<proteinExistence type="predicted"/>
<reference evidence="8 9" key="1">
    <citation type="submission" date="2018-01" db="EMBL/GenBank/DDBJ databases">
        <title>Draft genome sequence of Jishengella endophytica.</title>
        <authorList>
            <person name="Sahin N."/>
            <person name="Ay H."/>
            <person name="Saygin H."/>
        </authorList>
    </citation>
    <scope>NUCLEOTIDE SEQUENCE [LARGE SCALE GENOMIC DNA]</scope>
    <source>
        <strain evidence="8 9">DSM 45430</strain>
    </source>
</reference>
<dbReference type="EMBL" id="POTX01000182">
    <property type="protein sequence ID" value="PZF90990.1"/>
    <property type="molecule type" value="Genomic_DNA"/>
</dbReference>
<evidence type="ECO:0000256" key="3">
    <source>
        <dbReference type="ARBA" id="ARBA00022692"/>
    </source>
</evidence>
<dbReference type="RefSeq" id="WP_111245233.1">
    <property type="nucleotide sequence ID" value="NZ_AP023358.1"/>
</dbReference>